<feature type="domain" description="FAD-binding PCMH-type" evidence="17">
    <location>
        <begin position="30"/>
        <end position="195"/>
    </location>
</feature>
<dbReference type="Gene3D" id="3.30.43.10">
    <property type="entry name" value="Uridine Diphospho-n-acetylenolpyruvylglucosamine Reductase, domain 2"/>
    <property type="match status" value="1"/>
</dbReference>
<evidence type="ECO:0000259" key="17">
    <source>
        <dbReference type="PROSITE" id="PS51387"/>
    </source>
</evidence>
<dbReference type="InterPro" id="IPR016169">
    <property type="entry name" value="FAD-bd_PCMH_sub2"/>
</dbReference>
<evidence type="ECO:0000256" key="14">
    <source>
        <dbReference type="ARBA" id="ARBA00023316"/>
    </source>
</evidence>
<proteinExistence type="inferred from homology"/>
<evidence type="ECO:0000256" key="7">
    <source>
        <dbReference type="ARBA" id="ARBA00022630"/>
    </source>
</evidence>
<comment type="subcellular location">
    <subcellularLocation>
        <location evidence="3 16">Cytoplasm</location>
    </subcellularLocation>
</comment>
<dbReference type="HAMAP" id="MF_00037">
    <property type="entry name" value="MurB"/>
    <property type="match status" value="1"/>
</dbReference>
<dbReference type="NCBIfam" id="NF010480">
    <property type="entry name" value="PRK13905.1"/>
    <property type="match status" value="1"/>
</dbReference>
<dbReference type="InterPro" id="IPR016166">
    <property type="entry name" value="FAD-bd_PCMH"/>
</dbReference>
<keyword evidence="11 16" id="KW-0573">Peptidoglycan synthesis</keyword>
<keyword evidence="14 16" id="KW-0961">Cell wall biogenesis/degradation</keyword>
<dbReference type="NCBIfam" id="TIGR00179">
    <property type="entry name" value="murB"/>
    <property type="match status" value="1"/>
</dbReference>
<keyword evidence="7 16" id="KW-0285">Flavoprotein</keyword>
<dbReference type="PROSITE" id="PS51387">
    <property type="entry name" value="FAD_PCMH"/>
    <property type="match status" value="1"/>
</dbReference>
<dbReference type="PANTHER" id="PTHR21071">
    <property type="entry name" value="UDP-N-ACETYLENOLPYRUVOYLGLUCOSAMINE REDUCTASE"/>
    <property type="match status" value="1"/>
</dbReference>
<keyword evidence="13 16" id="KW-0131">Cell cycle</keyword>
<dbReference type="AlphaFoldDB" id="F7Q1B9"/>
<dbReference type="RefSeq" id="WP_008825752.1">
    <property type="nucleotide sequence ID" value="NZ_AFNU02000003.1"/>
</dbReference>
<evidence type="ECO:0000256" key="9">
    <source>
        <dbReference type="ARBA" id="ARBA00022857"/>
    </source>
</evidence>
<evidence type="ECO:0000256" key="12">
    <source>
        <dbReference type="ARBA" id="ARBA00023002"/>
    </source>
</evidence>
<evidence type="ECO:0000256" key="15">
    <source>
        <dbReference type="ARBA" id="ARBA00048914"/>
    </source>
</evidence>
<dbReference type="InterPro" id="IPR006094">
    <property type="entry name" value="Oxid_FAD_bind_N"/>
</dbReference>
<evidence type="ECO:0000256" key="1">
    <source>
        <dbReference type="ARBA" id="ARBA00001974"/>
    </source>
</evidence>
<dbReference type="InParanoid" id="F7Q1B9"/>
<dbReference type="EMBL" id="AFNU02000003">
    <property type="protein sequence ID" value="ERJ12835.1"/>
    <property type="molecule type" value="Genomic_DNA"/>
</dbReference>
<dbReference type="InterPro" id="IPR003170">
    <property type="entry name" value="MurB"/>
</dbReference>
<accession>F7Q1B9</accession>
<keyword evidence="12 16" id="KW-0560">Oxidoreductase</keyword>
<reference evidence="18 19" key="2">
    <citation type="journal article" date="2013" name="PLoS ONE">
        <title>INDIGO - INtegrated Data Warehouse of MIcrobial GenOmes with Examples from the Red Sea Extremophiles.</title>
        <authorList>
            <person name="Alam I."/>
            <person name="Antunes A."/>
            <person name="Kamau A.A."/>
            <person name="Ba Alawi W."/>
            <person name="Kalkatawi M."/>
            <person name="Stingl U."/>
            <person name="Bajic V.B."/>
        </authorList>
    </citation>
    <scope>NUCLEOTIDE SEQUENCE [LARGE SCALE GENOMIC DNA]</scope>
    <source>
        <strain evidence="18 19">SSD-17B</strain>
    </source>
</reference>
<comment type="cofactor">
    <cofactor evidence="1 16">
        <name>FAD</name>
        <dbReference type="ChEBI" id="CHEBI:57692"/>
    </cofactor>
</comment>
<dbReference type="Gene3D" id="3.30.465.10">
    <property type="match status" value="1"/>
</dbReference>
<comment type="function">
    <text evidence="2 16">Cell wall formation.</text>
</comment>
<sequence>MDKVLDFLRINEFNKVYINEPLSKHTSFNVGGEAKVLVMPEGVQQFKQLLSYLNEHNVSYKILGKGSNTLASDRRFDGVVIKTDGLKYYQVDKEKIIVGAGYPLIPLSYEMAELELTGLEFVGGIPGTVGGAVYMNAGAYNMEMKDIVTQVLILDEQGQLRWMKNEELKFRYRDSIFSKHPEWTIIEAELTLDKGNKEEIRELLLDRKKRRLESQPLRFPCAGSTFRNFGSIHAWELVDKAGLRGYRIGGAEISKKHANFIINIGCATAENIKDLIDQAISKVKKQTGYELRPEVEFFNWD</sequence>
<dbReference type="OrthoDB" id="9804753at2"/>
<evidence type="ECO:0000256" key="6">
    <source>
        <dbReference type="ARBA" id="ARBA00022618"/>
    </source>
</evidence>
<dbReference type="GO" id="GO:0071949">
    <property type="term" value="F:FAD binding"/>
    <property type="evidence" value="ECO:0007669"/>
    <property type="project" value="InterPro"/>
</dbReference>
<comment type="caution">
    <text evidence="18">The sequence shown here is derived from an EMBL/GenBank/DDBJ whole genome shotgun (WGS) entry which is preliminary data.</text>
</comment>
<evidence type="ECO:0000256" key="16">
    <source>
        <dbReference type="HAMAP-Rule" id="MF_00037"/>
    </source>
</evidence>
<dbReference type="UniPathway" id="UPA00219"/>
<evidence type="ECO:0000256" key="13">
    <source>
        <dbReference type="ARBA" id="ARBA00023306"/>
    </source>
</evidence>
<dbReference type="InterPro" id="IPR016167">
    <property type="entry name" value="FAD-bd_PCMH_sub1"/>
</dbReference>
<dbReference type="PANTHER" id="PTHR21071:SF4">
    <property type="entry name" value="UDP-N-ACETYLENOLPYRUVOYLGLUCOSAMINE REDUCTASE"/>
    <property type="match status" value="1"/>
</dbReference>
<comment type="similarity">
    <text evidence="16">Belongs to the MurB family.</text>
</comment>
<keyword evidence="9 16" id="KW-0521">NADP</keyword>
<keyword evidence="8 16" id="KW-0274">FAD</keyword>
<dbReference type="InterPro" id="IPR036635">
    <property type="entry name" value="MurB_C_sf"/>
</dbReference>
<dbReference type="SUPFAM" id="SSF56194">
    <property type="entry name" value="Uridine diphospho-N-Acetylenolpyruvylglucosamine reductase, MurB, C-terminal domain"/>
    <property type="match status" value="1"/>
</dbReference>
<dbReference type="GO" id="GO:0009252">
    <property type="term" value="P:peptidoglycan biosynthetic process"/>
    <property type="evidence" value="ECO:0007669"/>
    <property type="project" value="UniProtKB-UniRule"/>
</dbReference>
<evidence type="ECO:0000313" key="19">
    <source>
        <dbReference type="Proteomes" id="UP000005707"/>
    </source>
</evidence>
<feature type="active site" evidence="16">
    <location>
        <position position="294"/>
    </location>
</feature>
<dbReference type="Pfam" id="PF02873">
    <property type="entry name" value="MurB_C"/>
    <property type="match status" value="1"/>
</dbReference>
<dbReference type="Gene3D" id="3.90.78.10">
    <property type="entry name" value="UDP-N-acetylenolpyruvoylglucosamine reductase, C-terminal domain"/>
    <property type="match status" value="1"/>
</dbReference>
<evidence type="ECO:0000313" key="18">
    <source>
        <dbReference type="EMBL" id="ERJ12835.1"/>
    </source>
</evidence>
<feature type="active site" evidence="16">
    <location>
        <position position="173"/>
    </location>
</feature>
<comment type="pathway">
    <text evidence="4 16">Cell wall biogenesis; peptidoglycan biosynthesis.</text>
</comment>
<dbReference type="SUPFAM" id="SSF56176">
    <property type="entry name" value="FAD-binding/transporter-associated domain-like"/>
    <property type="match status" value="1"/>
</dbReference>
<comment type="catalytic activity">
    <reaction evidence="15 16">
        <text>UDP-N-acetyl-alpha-D-muramate + NADP(+) = UDP-N-acetyl-3-O-(1-carboxyvinyl)-alpha-D-glucosamine + NADPH + H(+)</text>
        <dbReference type="Rhea" id="RHEA:12248"/>
        <dbReference type="ChEBI" id="CHEBI:15378"/>
        <dbReference type="ChEBI" id="CHEBI:57783"/>
        <dbReference type="ChEBI" id="CHEBI:58349"/>
        <dbReference type="ChEBI" id="CHEBI:68483"/>
        <dbReference type="ChEBI" id="CHEBI:70757"/>
        <dbReference type="EC" id="1.3.1.98"/>
    </reaction>
</comment>
<evidence type="ECO:0000256" key="8">
    <source>
        <dbReference type="ARBA" id="ARBA00022827"/>
    </source>
</evidence>
<dbReference type="GO" id="GO:0008360">
    <property type="term" value="P:regulation of cell shape"/>
    <property type="evidence" value="ECO:0007669"/>
    <property type="project" value="UniProtKB-KW"/>
</dbReference>
<dbReference type="GO" id="GO:0051301">
    <property type="term" value="P:cell division"/>
    <property type="evidence" value="ECO:0007669"/>
    <property type="project" value="UniProtKB-KW"/>
</dbReference>
<dbReference type="Proteomes" id="UP000005707">
    <property type="component" value="Unassembled WGS sequence"/>
</dbReference>
<evidence type="ECO:0000256" key="10">
    <source>
        <dbReference type="ARBA" id="ARBA00022960"/>
    </source>
</evidence>
<reference evidence="18 19" key="1">
    <citation type="journal article" date="2011" name="J. Bacteriol.">
        <title>Genome sequence of Haloplasma contractile, an unusual contractile bacterium from a deep-sea anoxic brine lake.</title>
        <authorList>
            <person name="Antunes A."/>
            <person name="Alam I."/>
            <person name="El Dorry H."/>
            <person name="Siam R."/>
            <person name="Robertson A."/>
            <person name="Bajic V.B."/>
            <person name="Stingl U."/>
        </authorList>
    </citation>
    <scope>NUCLEOTIDE SEQUENCE [LARGE SCALE GENOMIC DNA]</scope>
    <source>
        <strain evidence="18 19">SSD-17B</strain>
    </source>
</reference>
<evidence type="ECO:0000256" key="4">
    <source>
        <dbReference type="ARBA" id="ARBA00004752"/>
    </source>
</evidence>
<feature type="active site" description="Proton donor" evidence="16">
    <location>
        <position position="224"/>
    </location>
</feature>
<dbReference type="EC" id="1.3.1.98" evidence="16"/>
<keyword evidence="6 16" id="KW-0132">Cell division</keyword>
<dbReference type="GO" id="GO:0071555">
    <property type="term" value="P:cell wall organization"/>
    <property type="evidence" value="ECO:0007669"/>
    <property type="project" value="UniProtKB-KW"/>
</dbReference>
<keyword evidence="19" id="KW-1185">Reference proteome</keyword>
<dbReference type="FunCoup" id="F7Q1B9">
    <property type="interactions" value="308"/>
</dbReference>
<keyword evidence="5 16" id="KW-0963">Cytoplasm</keyword>
<dbReference type="Pfam" id="PF01565">
    <property type="entry name" value="FAD_binding_4"/>
    <property type="match status" value="1"/>
</dbReference>
<name>F7Q1B9_9MOLU</name>
<dbReference type="eggNOG" id="COG0812">
    <property type="taxonomic scope" value="Bacteria"/>
</dbReference>
<evidence type="ECO:0000256" key="5">
    <source>
        <dbReference type="ARBA" id="ARBA00022490"/>
    </source>
</evidence>
<dbReference type="STRING" id="1033810.HLPCO_001175"/>
<dbReference type="GO" id="GO:0008762">
    <property type="term" value="F:UDP-N-acetylmuramate dehydrogenase activity"/>
    <property type="evidence" value="ECO:0007669"/>
    <property type="project" value="UniProtKB-UniRule"/>
</dbReference>
<dbReference type="GO" id="GO:0005829">
    <property type="term" value="C:cytosol"/>
    <property type="evidence" value="ECO:0007669"/>
    <property type="project" value="TreeGrafter"/>
</dbReference>
<evidence type="ECO:0000256" key="11">
    <source>
        <dbReference type="ARBA" id="ARBA00022984"/>
    </source>
</evidence>
<dbReference type="InterPro" id="IPR036318">
    <property type="entry name" value="FAD-bd_PCMH-like_sf"/>
</dbReference>
<keyword evidence="10 16" id="KW-0133">Cell shape</keyword>
<protein>
    <recommendedName>
        <fullName evidence="16">UDP-N-acetylenolpyruvoylglucosamine reductase</fullName>
        <ecNumber evidence="16">1.3.1.98</ecNumber>
    </recommendedName>
    <alternativeName>
        <fullName evidence="16">UDP-N-acetylmuramate dehydrogenase</fullName>
    </alternativeName>
</protein>
<dbReference type="InterPro" id="IPR011601">
    <property type="entry name" value="MurB_C"/>
</dbReference>
<evidence type="ECO:0000256" key="3">
    <source>
        <dbReference type="ARBA" id="ARBA00004496"/>
    </source>
</evidence>
<organism evidence="18 19">
    <name type="scientific">Haloplasma contractile SSD-17B</name>
    <dbReference type="NCBI Taxonomy" id="1033810"/>
    <lineage>
        <taxon>Bacteria</taxon>
        <taxon>Bacillati</taxon>
        <taxon>Mycoplasmatota</taxon>
        <taxon>Mollicutes</taxon>
        <taxon>Haloplasmatales</taxon>
        <taxon>Haloplasmataceae</taxon>
        <taxon>Haloplasma</taxon>
    </lineage>
</organism>
<evidence type="ECO:0000256" key="2">
    <source>
        <dbReference type="ARBA" id="ARBA00003921"/>
    </source>
</evidence>
<gene>
    <name evidence="16 18" type="primary">murB</name>
    <name evidence="18" type="ORF">HLPCO_001175</name>
</gene>